<dbReference type="InterPro" id="IPR009061">
    <property type="entry name" value="DNA-bd_dom_put_sf"/>
</dbReference>
<dbReference type="EMBL" id="BPTT01000001">
    <property type="protein sequence ID" value="GJG33539.1"/>
    <property type="molecule type" value="Genomic_DNA"/>
</dbReference>
<evidence type="ECO:0000313" key="2">
    <source>
        <dbReference type="EMBL" id="GJG33539.1"/>
    </source>
</evidence>
<dbReference type="Proteomes" id="UP000887097">
    <property type="component" value="Unassembled WGS sequence"/>
</dbReference>
<gene>
    <name evidence="2" type="ORF">PRMUPPPA20_16480</name>
</gene>
<name>A0AA37I3C5_XYLRU</name>
<dbReference type="PANTHER" id="PTHR34585:SF22">
    <property type="entry name" value="HELIX-TURN-HELIX DOMAIN-CONTAINING PROTEIN"/>
    <property type="match status" value="1"/>
</dbReference>
<dbReference type="Pfam" id="PF12728">
    <property type="entry name" value="HTH_17"/>
    <property type="match status" value="1"/>
</dbReference>
<feature type="domain" description="Helix-turn-helix" evidence="1">
    <location>
        <begin position="51"/>
        <end position="95"/>
    </location>
</feature>
<dbReference type="PANTHER" id="PTHR34585">
    <property type="match status" value="1"/>
</dbReference>
<keyword evidence="2" id="KW-0238">DNA-binding</keyword>
<dbReference type="GO" id="GO:0003677">
    <property type="term" value="F:DNA binding"/>
    <property type="evidence" value="ECO:0007669"/>
    <property type="project" value="UniProtKB-KW"/>
</dbReference>
<evidence type="ECO:0000313" key="3">
    <source>
        <dbReference type="Proteomes" id="UP000887097"/>
    </source>
</evidence>
<proteinExistence type="predicted"/>
<dbReference type="RefSeq" id="WP_013064966.1">
    <property type="nucleotide sequence ID" value="NZ_BPTT01000001.1"/>
</dbReference>
<protein>
    <submittedName>
        <fullName evidence="2">DNA-binding protein</fullName>
    </submittedName>
</protein>
<evidence type="ECO:0000259" key="1">
    <source>
        <dbReference type="Pfam" id="PF12728"/>
    </source>
</evidence>
<reference evidence="2" key="1">
    <citation type="submission" date="2021-08" db="EMBL/GenBank/DDBJ databases">
        <title>Prevotella lacticifex sp. nov., isolated from rumen of cow.</title>
        <authorList>
            <person name="Shinkai T."/>
            <person name="Ikeyama N."/>
            <person name="Kumagai M."/>
            <person name="Ohmori H."/>
            <person name="Sakamoto M."/>
            <person name="Ohkuma M."/>
            <person name="Mitsumori M."/>
        </authorList>
    </citation>
    <scope>NUCLEOTIDE SEQUENCE</scope>
    <source>
        <strain evidence="2">JCM 8259</strain>
    </source>
</reference>
<dbReference type="GeneID" id="31500682"/>
<comment type="caution">
    <text evidence="2">The sequence shown here is derived from an EMBL/GenBank/DDBJ whole genome shotgun (WGS) entry which is preliminary data.</text>
</comment>
<sequence length="103" mass="12279">MENYLKELITLRTDGLVDAMKSMKEIETLFDKVTYNYRPLLNGERYLSDLEVSHRLKISRRTLQEYRDSGIVPYIKLGGKVLYRESDLEKLLEECYHPAYRKD</sequence>
<dbReference type="OMA" id="ENYRPRF"/>
<dbReference type="InterPro" id="IPR041657">
    <property type="entry name" value="HTH_17"/>
</dbReference>
<organism evidence="2 3">
    <name type="scientific">Xylanibacter ruminicola</name>
    <name type="common">Prevotella ruminicola</name>
    <dbReference type="NCBI Taxonomy" id="839"/>
    <lineage>
        <taxon>Bacteria</taxon>
        <taxon>Pseudomonadati</taxon>
        <taxon>Bacteroidota</taxon>
        <taxon>Bacteroidia</taxon>
        <taxon>Bacteroidales</taxon>
        <taxon>Prevotellaceae</taxon>
        <taxon>Xylanibacter</taxon>
    </lineage>
</organism>
<dbReference type="SUPFAM" id="SSF46955">
    <property type="entry name" value="Putative DNA-binding domain"/>
    <property type="match status" value="1"/>
</dbReference>
<accession>A0AA37I3C5</accession>
<dbReference type="AlphaFoldDB" id="A0AA37I3C5"/>